<gene>
    <name evidence="2" type="ORF">B0T10DRAFT_363851</name>
</gene>
<keyword evidence="3" id="KW-1185">Reference proteome</keyword>
<organism evidence="2 3">
    <name type="scientific">Thelonectria olida</name>
    <dbReference type="NCBI Taxonomy" id="1576542"/>
    <lineage>
        <taxon>Eukaryota</taxon>
        <taxon>Fungi</taxon>
        <taxon>Dikarya</taxon>
        <taxon>Ascomycota</taxon>
        <taxon>Pezizomycotina</taxon>
        <taxon>Sordariomycetes</taxon>
        <taxon>Hypocreomycetidae</taxon>
        <taxon>Hypocreales</taxon>
        <taxon>Nectriaceae</taxon>
        <taxon>Thelonectria</taxon>
    </lineage>
</organism>
<dbReference type="OrthoDB" id="3231004at2759"/>
<evidence type="ECO:0000313" key="2">
    <source>
        <dbReference type="EMBL" id="KAH6871545.1"/>
    </source>
</evidence>
<feature type="region of interest" description="Disordered" evidence="1">
    <location>
        <begin position="459"/>
        <end position="481"/>
    </location>
</feature>
<proteinExistence type="predicted"/>
<evidence type="ECO:0000313" key="3">
    <source>
        <dbReference type="Proteomes" id="UP000777438"/>
    </source>
</evidence>
<dbReference type="EMBL" id="JAGPYM010000053">
    <property type="protein sequence ID" value="KAH6871545.1"/>
    <property type="molecule type" value="Genomic_DNA"/>
</dbReference>
<sequence>MSMLLAPYNDAMRLGQGYVSYRLSTRTIERPSQVRSRVISGRQEITNRHQVVSYSARVVEKLSDVVESMNISYCSSIKKGNVTVSGSNSTVDEATFKSADVNIVVTVKVTNQTTLIKSNAKFIAMDGIEPGSQMLNDAYGDSYISGFIQGGEFTGIISIKVLDRSNVELTVNKIKANVDSTNDKPSTEFTLNTYDSLSSNGSASTFENTESHIHVAWMGGGQIKNEKTSWDIDSVFAAAAAFPQRVSERPQRTWAILTKYKSNRSFIEWSSYKLFKFLEYDQVGSYTAELFDSYMDYKVLLKYVQQVIDDPASYQAVEDPDALDTSVATLLSVRFAMRKEQAKIIEAIGVLSRDPDILTRQREWGNGRCTDIVSRLIKRAIGTSADEAKPPSTYVKVPPAMHPAAKETSSFSRAVGAGPHPAHKTPAPLLEFDFSSLIPAEFWRSWLPVPKPIPAPVVDTPSPGTQPKLPGGDVMLAIPPP</sequence>
<evidence type="ECO:0000256" key="1">
    <source>
        <dbReference type="SAM" id="MobiDB-lite"/>
    </source>
</evidence>
<feature type="non-terminal residue" evidence="2">
    <location>
        <position position="1"/>
    </location>
</feature>
<comment type="caution">
    <text evidence="2">The sequence shown here is derived from an EMBL/GenBank/DDBJ whole genome shotgun (WGS) entry which is preliminary data.</text>
</comment>
<name>A0A9P8VRL9_9HYPO</name>
<dbReference type="AlphaFoldDB" id="A0A9P8VRL9"/>
<protein>
    <submittedName>
        <fullName evidence="2">Uncharacterized protein</fullName>
    </submittedName>
</protein>
<accession>A0A9P8VRL9</accession>
<dbReference type="Proteomes" id="UP000777438">
    <property type="component" value="Unassembled WGS sequence"/>
</dbReference>
<reference evidence="2 3" key="1">
    <citation type="journal article" date="2021" name="Nat. Commun.">
        <title>Genetic determinants of endophytism in the Arabidopsis root mycobiome.</title>
        <authorList>
            <person name="Mesny F."/>
            <person name="Miyauchi S."/>
            <person name="Thiergart T."/>
            <person name="Pickel B."/>
            <person name="Atanasova L."/>
            <person name="Karlsson M."/>
            <person name="Huettel B."/>
            <person name="Barry K.W."/>
            <person name="Haridas S."/>
            <person name="Chen C."/>
            <person name="Bauer D."/>
            <person name="Andreopoulos W."/>
            <person name="Pangilinan J."/>
            <person name="LaButti K."/>
            <person name="Riley R."/>
            <person name="Lipzen A."/>
            <person name="Clum A."/>
            <person name="Drula E."/>
            <person name="Henrissat B."/>
            <person name="Kohler A."/>
            <person name="Grigoriev I.V."/>
            <person name="Martin F.M."/>
            <person name="Hacquard S."/>
        </authorList>
    </citation>
    <scope>NUCLEOTIDE SEQUENCE [LARGE SCALE GENOMIC DNA]</scope>
    <source>
        <strain evidence="2 3">MPI-CAGE-CH-0241</strain>
    </source>
</reference>